<evidence type="ECO:0000256" key="3">
    <source>
        <dbReference type="ARBA" id="ARBA00023002"/>
    </source>
</evidence>
<dbReference type="GO" id="GO:0016121">
    <property type="term" value="P:carotene catabolic process"/>
    <property type="evidence" value="ECO:0007669"/>
    <property type="project" value="TreeGrafter"/>
</dbReference>
<evidence type="ECO:0000256" key="5">
    <source>
        <dbReference type="PIRSR" id="PIRSR604294-1"/>
    </source>
</evidence>
<dbReference type="EC" id="1.13.11.-" evidence="6"/>
<comment type="caution">
    <text evidence="7">The sequence shown here is derived from an EMBL/GenBank/DDBJ whole genome shotgun (WGS) entry which is preliminary data.</text>
</comment>
<name>A0A936TF27_9ACTN</name>
<evidence type="ECO:0000256" key="1">
    <source>
        <dbReference type="ARBA" id="ARBA00006787"/>
    </source>
</evidence>
<dbReference type="GO" id="GO:0046872">
    <property type="term" value="F:metal ion binding"/>
    <property type="evidence" value="ECO:0007669"/>
    <property type="project" value="UniProtKB-KW"/>
</dbReference>
<dbReference type="PANTHER" id="PTHR10543:SF89">
    <property type="entry name" value="CAROTENOID 9,10(9',10')-CLEAVAGE DIOXYGENASE 1"/>
    <property type="match status" value="1"/>
</dbReference>
<keyword evidence="4 5" id="KW-0408">Iron</keyword>
<evidence type="ECO:0000256" key="4">
    <source>
        <dbReference type="ARBA" id="ARBA00023004"/>
    </source>
</evidence>
<evidence type="ECO:0000256" key="6">
    <source>
        <dbReference type="RuleBase" id="RU364048"/>
    </source>
</evidence>
<keyword evidence="3 6" id="KW-0560">Oxidoreductase</keyword>
<keyword evidence="6" id="KW-0223">Dioxygenase</keyword>
<dbReference type="AlphaFoldDB" id="A0A936TF27"/>
<comment type="cofactor">
    <cofactor evidence="5 6">
        <name>Fe(2+)</name>
        <dbReference type="ChEBI" id="CHEBI:29033"/>
    </cofactor>
    <text evidence="5 6">Binds 1 Fe(2+) ion per subunit.</text>
</comment>
<evidence type="ECO:0000313" key="7">
    <source>
        <dbReference type="EMBL" id="MBK9297657.1"/>
    </source>
</evidence>
<feature type="binding site" evidence="5">
    <location>
        <position position="184"/>
    </location>
    <ligand>
        <name>Fe cation</name>
        <dbReference type="ChEBI" id="CHEBI:24875"/>
        <note>catalytic</note>
    </ligand>
</feature>
<evidence type="ECO:0000256" key="2">
    <source>
        <dbReference type="ARBA" id="ARBA00022723"/>
    </source>
</evidence>
<feature type="binding site" evidence="5">
    <location>
        <position position="296"/>
    </location>
    <ligand>
        <name>Fe cation</name>
        <dbReference type="ChEBI" id="CHEBI:24875"/>
        <note>catalytic</note>
    </ligand>
</feature>
<dbReference type="Proteomes" id="UP000727993">
    <property type="component" value="Unassembled WGS sequence"/>
</dbReference>
<proteinExistence type="inferred from homology"/>
<feature type="binding site" evidence="5">
    <location>
        <position position="232"/>
    </location>
    <ligand>
        <name>Fe cation</name>
        <dbReference type="ChEBI" id="CHEBI:24875"/>
        <note>catalytic</note>
    </ligand>
</feature>
<gene>
    <name evidence="7" type="ORF">IPN02_12660</name>
</gene>
<dbReference type="InterPro" id="IPR004294">
    <property type="entry name" value="Carotenoid_Oase"/>
</dbReference>
<sequence>MKVQKVATYASDLPEKDDHPYRSGAWRPQHTEYDAWDLDVIGEIPDDLTGTYLRNTETAVFQPIKRYHPFEGDAMIHSITFGGGEARYANRFVKTDGFLAEQRAGRSLWAGISEHPSNATAEYGWGARGMLKDAASTDVIVHRGEALASYYQCGELYRLDPVTLEDRGVSKWGCEYSGRGVAAHPKVDPRTGELMFFNYTRDDPKLGYGVIGADGELTNYVEVPFPGPRQPHDMAFTDNWTILNAPSLYWNEEARQAGYFVNSFHEDEPLWFALIPRHGSAEDVRWFEADPTFILHLTNAYEDGDEVVLDGFFEHNPGVWGSRPSNPLYPGFDALALDAMDARAHRWRFNLVTGRTTEAPMSERISEFPMINGEHAGVRHRYSYNALGVPGMFAFNGLLKHDLDTGEEEVLEAPEGVFLSETAMAPRDDSASEDDGYLLTFVSDVPNDRSECWVLDAGCPSDGPIARISLPERISSGTHSTWSPAT</sequence>
<comment type="similarity">
    <text evidence="1 6">Belongs to the carotenoid oxygenase family.</text>
</comment>
<dbReference type="Pfam" id="PF03055">
    <property type="entry name" value="RPE65"/>
    <property type="match status" value="1"/>
</dbReference>
<reference evidence="7 8" key="1">
    <citation type="submission" date="2020-10" db="EMBL/GenBank/DDBJ databases">
        <title>Connecting structure to function with the recovery of over 1000 high-quality activated sludge metagenome-assembled genomes encoding full-length rRNA genes using long-read sequencing.</title>
        <authorList>
            <person name="Singleton C.M."/>
            <person name="Petriglieri F."/>
            <person name="Kristensen J.M."/>
            <person name="Kirkegaard R.H."/>
            <person name="Michaelsen T.Y."/>
            <person name="Andersen M.H."/>
            <person name="Karst S.M."/>
            <person name="Dueholm M.S."/>
            <person name="Nielsen P.H."/>
            <person name="Albertsen M."/>
        </authorList>
    </citation>
    <scope>NUCLEOTIDE SEQUENCE [LARGE SCALE GENOMIC DNA]</scope>
    <source>
        <strain evidence="7">Lyne_18-Q3-R50-59_MAXAC.006</strain>
    </source>
</reference>
<dbReference type="GO" id="GO:0010436">
    <property type="term" value="F:carotenoid dioxygenase activity"/>
    <property type="evidence" value="ECO:0007669"/>
    <property type="project" value="TreeGrafter"/>
</dbReference>
<feature type="binding site" evidence="5">
    <location>
        <position position="479"/>
    </location>
    <ligand>
        <name>Fe cation</name>
        <dbReference type="ChEBI" id="CHEBI:24875"/>
        <note>catalytic</note>
    </ligand>
</feature>
<keyword evidence="2 5" id="KW-0479">Metal-binding</keyword>
<organism evidence="7 8">
    <name type="scientific">Candidatus Neomicrothrix subdominans</name>
    <dbReference type="NCBI Taxonomy" id="2954438"/>
    <lineage>
        <taxon>Bacteria</taxon>
        <taxon>Bacillati</taxon>
        <taxon>Actinomycetota</taxon>
        <taxon>Acidimicrobiia</taxon>
        <taxon>Acidimicrobiales</taxon>
        <taxon>Microthrixaceae</taxon>
        <taxon>Candidatus Neomicrothrix</taxon>
    </lineage>
</organism>
<accession>A0A936TF27</accession>
<evidence type="ECO:0000313" key="8">
    <source>
        <dbReference type="Proteomes" id="UP000727993"/>
    </source>
</evidence>
<dbReference type="PANTHER" id="PTHR10543">
    <property type="entry name" value="BETA-CAROTENE DIOXYGENASE"/>
    <property type="match status" value="1"/>
</dbReference>
<dbReference type="EMBL" id="JADJZA010000007">
    <property type="protein sequence ID" value="MBK9297657.1"/>
    <property type="molecule type" value="Genomic_DNA"/>
</dbReference>
<protein>
    <recommendedName>
        <fullName evidence="6">Dioxygenase</fullName>
        <ecNumber evidence="6">1.13.11.-</ecNumber>
    </recommendedName>
</protein>